<proteinExistence type="predicted"/>
<dbReference type="Proteomes" id="UP000241426">
    <property type="component" value="Unassembled WGS sequence"/>
</dbReference>
<evidence type="ECO:0000313" key="2">
    <source>
        <dbReference type="Proteomes" id="UP000241426"/>
    </source>
</evidence>
<name>A0A2T3KM27_9GAMM</name>
<protein>
    <submittedName>
        <fullName evidence="1">Uncharacterized protein</fullName>
    </submittedName>
</protein>
<comment type="caution">
    <text evidence="1">The sequence shown here is derived from an EMBL/GenBank/DDBJ whole genome shotgun (WGS) entry which is preliminary data.</text>
</comment>
<reference evidence="1 2" key="1">
    <citation type="submission" date="2018-01" db="EMBL/GenBank/DDBJ databases">
        <title>Whole genome sequencing of Histamine producing bacteria.</title>
        <authorList>
            <person name="Butler K."/>
        </authorList>
    </citation>
    <scope>NUCLEOTIDE SEQUENCE [LARGE SCALE GENOMIC DNA]</scope>
    <source>
        <strain evidence="1 2">FS-7.2</strain>
    </source>
</reference>
<evidence type="ECO:0000313" key="1">
    <source>
        <dbReference type="EMBL" id="PSV00736.1"/>
    </source>
</evidence>
<accession>A0A2T3KM27</accession>
<organism evidence="1 2">
    <name type="scientific">Photobacterium kishitanii</name>
    <dbReference type="NCBI Taxonomy" id="318456"/>
    <lineage>
        <taxon>Bacteria</taxon>
        <taxon>Pseudomonadati</taxon>
        <taxon>Pseudomonadota</taxon>
        <taxon>Gammaproteobacteria</taxon>
        <taxon>Vibrionales</taxon>
        <taxon>Vibrionaceae</taxon>
        <taxon>Photobacterium</taxon>
    </lineage>
</organism>
<gene>
    <name evidence="1" type="ORF">C9J27_06230</name>
</gene>
<dbReference type="AlphaFoldDB" id="A0A2T3KM27"/>
<dbReference type="RefSeq" id="WP_107289366.1">
    <property type="nucleotide sequence ID" value="NZ_PYNF01000003.1"/>
</dbReference>
<sequence>MKFPLHSSSPAIIANYSDGRVVFSGGADGNHSIICEDIEDEFTQKRIEAHWAGYCKNNEVFPISYFSKWSLMKQAIIESRAAARQEVRDDGYPCMRGNGSFCCASDLQNTIVAIGDGYEVDLTKTNIILTINTILSRYPAVTEITIEGTVDAAESVNALANGDYCPSMSSWSIVIWQKGVANCLVEL</sequence>
<dbReference type="EMBL" id="PYNF01000003">
    <property type="protein sequence ID" value="PSV00736.1"/>
    <property type="molecule type" value="Genomic_DNA"/>
</dbReference>